<dbReference type="GO" id="GO:0046872">
    <property type="term" value="F:metal ion binding"/>
    <property type="evidence" value="ECO:0007669"/>
    <property type="project" value="UniProtKB-KW"/>
</dbReference>
<name>A0A5C8NWM9_9BURK</name>
<dbReference type="GO" id="GO:0004222">
    <property type="term" value="F:metalloendopeptidase activity"/>
    <property type="evidence" value="ECO:0007669"/>
    <property type="project" value="InterPro"/>
</dbReference>
<evidence type="ECO:0000256" key="3">
    <source>
        <dbReference type="ARBA" id="ARBA00022670"/>
    </source>
</evidence>
<dbReference type="InterPro" id="IPR007863">
    <property type="entry name" value="Peptidase_M16_C"/>
</dbReference>
<keyword evidence="7" id="KW-0482">Metalloprotease</keyword>
<proteinExistence type="inferred from homology"/>
<comment type="cofactor">
    <cofactor evidence="1">
        <name>Zn(2+)</name>
        <dbReference type="ChEBI" id="CHEBI:29105"/>
    </cofactor>
</comment>
<keyword evidence="12" id="KW-1185">Reference proteome</keyword>
<accession>A0A5C8NWM9</accession>
<keyword evidence="3" id="KW-0645">Protease</keyword>
<evidence type="ECO:0000259" key="10">
    <source>
        <dbReference type="Pfam" id="PF05193"/>
    </source>
</evidence>
<evidence type="ECO:0000313" key="12">
    <source>
        <dbReference type="Proteomes" id="UP000321548"/>
    </source>
</evidence>
<dbReference type="Pfam" id="PF05193">
    <property type="entry name" value="Peptidase_M16_C"/>
    <property type="match status" value="1"/>
</dbReference>
<keyword evidence="6" id="KW-0862">Zinc</keyword>
<dbReference type="InterPro" id="IPR011765">
    <property type="entry name" value="Pept_M16_N"/>
</dbReference>
<protein>
    <submittedName>
        <fullName evidence="11">Insulinase family protein</fullName>
    </submittedName>
</protein>
<comment type="similarity">
    <text evidence="2 8">Belongs to the peptidase M16 family.</text>
</comment>
<evidence type="ECO:0000256" key="8">
    <source>
        <dbReference type="RuleBase" id="RU004447"/>
    </source>
</evidence>
<dbReference type="InterPro" id="IPR050626">
    <property type="entry name" value="Peptidase_M16"/>
</dbReference>
<dbReference type="InterPro" id="IPR001431">
    <property type="entry name" value="Pept_M16_Zn_BS"/>
</dbReference>
<sequence>MLALSPPLAAREPAPPAVAAPAAASAESVAATFERTLPNGMKVLVREDRRAPTVVHLVLYRIGAVDEINGLTGISHVLEHMMFKGTKTLAVGEFSRRVAERGGRENAFTSRDYTGYFQQIHRAHLAEMMTLEADRMANLVVDDQEFANEIKVVMEERRWRTEDRAPSLVYEQLMATAFTASPYRRPVVGWMSDLESMTAADVRDWYRRWYTPSNAILVVAGDVSADEVWKLAQETYGRIAASPLPERKPQREPAQRGVRRVAVKAPAENPYLMMGFKVPRLEDVERDTEPYALEMLAAVLDADENGRLTRNLVRGSRVANQVGAGYDMTGRGPALFVLDGTPSEGQDTAALEKALRAEIGRIAEEGVREDELQRIRAQYVAGQIYKRDSVMAQAMEIGGLEVSGYSHRDADRILARIRAVTAGDIQAVARKYFDEDSLTVVTLLPQPIDPNAQRRPPPATRH</sequence>
<evidence type="ECO:0000256" key="4">
    <source>
        <dbReference type="ARBA" id="ARBA00022723"/>
    </source>
</evidence>
<dbReference type="Proteomes" id="UP000321548">
    <property type="component" value="Unassembled WGS sequence"/>
</dbReference>
<dbReference type="PANTHER" id="PTHR43690:SF17">
    <property type="entry name" value="PROTEIN YHJJ"/>
    <property type="match status" value="1"/>
</dbReference>
<keyword evidence="4" id="KW-0479">Metal-binding</keyword>
<evidence type="ECO:0000256" key="7">
    <source>
        <dbReference type="ARBA" id="ARBA00023049"/>
    </source>
</evidence>
<comment type="caution">
    <text evidence="11">The sequence shown here is derived from an EMBL/GenBank/DDBJ whole genome shotgun (WGS) entry which is preliminary data.</text>
</comment>
<dbReference type="PANTHER" id="PTHR43690">
    <property type="entry name" value="NARDILYSIN"/>
    <property type="match status" value="1"/>
</dbReference>
<evidence type="ECO:0000259" key="9">
    <source>
        <dbReference type="Pfam" id="PF00675"/>
    </source>
</evidence>
<dbReference type="Pfam" id="PF00675">
    <property type="entry name" value="Peptidase_M16"/>
    <property type="match status" value="1"/>
</dbReference>
<organism evidence="11 12">
    <name type="scientific">Zeimonas arvi</name>
    <dbReference type="NCBI Taxonomy" id="2498847"/>
    <lineage>
        <taxon>Bacteria</taxon>
        <taxon>Pseudomonadati</taxon>
        <taxon>Pseudomonadota</taxon>
        <taxon>Betaproteobacteria</taxon>
        <taxon>Burkholderiales</taxon>
        <taxon>Burkholderiaceae</taxon>
        <taxon>Zeimonas</taxon>
    </lineage>
</organism>
<keyword evidence="5" id="KW-0378">Hydrolase</keyword>
<reference evidence="11 12" key="1">
    <citation type="submission" date="2019-06" db="EMBL/GenBank/DDBJ databases">
        <title>Quisquiliibacterium sp. nov., isolated from a maize field.</title>
        <authorList>
            <person name="Lin S.-Y."/>
            <person name="Tsai C.-F."/>
            <person name="Young C.-C."/>
        </authorList>
    </citation>
    <scope>NUCLEOTIDE SEQUENCE [LARGE SCALE GENOMIC DNA]</scope>
    <source>
        <strain evidence="11 12">CC-CFT501</strain>
    </source>
</reference>
<dbReference type="GO" id="GO:0006508">
    <property type="term" value="P:proteolysis"/>
    <property type="evidence" value="ECO:0007669"/>
    <property type="project" value="UniProtKB-KW"/>
</dbReference>
<dbReference type="PROSITE" id="PS00143">
    <property type="entry name" value="INSULINASE"/>
    <property type="match status" value="1"/>
</dbReference>
<gene>
    <name evidence="11" type="ORF">FHP08_11615</name>
</gene>
<dbReference type="Gene3D" id="3.30.830.10">
    <property type="entry name" value="Metalloenzyme, LuxS/M16 peptidase-like"/>
    <property type="match status" value="2"/>
</dbReference>
<evidence type="ECO:0000256" key="5">
    <source>
        <dbReference type="ARBA" id="ARBA00022801"/>
    </source>
</evidence>
<dbReference type="OrthoDB" id="9811314at2"/>
<dbReference type="SUPFAM" id="SSF63411">
    <property type="entry name" value="LuxS/MPP-like metallohydrolase"/>
    <property type="match status" value="2"/>
</dbReference>
<feature type="domain" description="Peptidase M16 C-terminal" evidence="10">
    <location>
        <begin position="196"/>
        <end position="379"/>
    </location>
</feature>
<feature type="domain" description="Peptidase M16 N-terminal" evidence="9">
    <location>
        <begin position="43"/>
        <end position="188"/>
    </location>
</feature>
<evidence type="ECO:0000313" key="11">
    <source>
        <dbReference type="EMBL" id="TXL65601.1"/>
    </source>
</evidence>
<evidence type="ECO:0000256" key="1">
    <source>
        <dbReference type="ARBA" id="ARBA00001947"/>
    </source>
</evidence>
<dbReference type="InterPro" id="IPR011249">
    <property type="entry name" value="Metalloenz_LuxS/M16"/>
</dbReference>
<dbReference type="EMBL" id="VDUY01000004">
    <property type="protein sequence ID" value="TXL65601.1"/>
    <property type="molecule type" value="Genomic_DNA"/>
</dbReference>
<dbReference type="AlphaFoldDB" id="A0A5C8NWM9"/>
<evidence type="ECO:0000256" key="2">
    <source>
        <dbReference type="ARBA" id="ARBA00007261"/>
    </source>
</evidence>
<evidence type="ECO:0000256" key="6">
    <source>
        <dbReference type="ARBA" id="ARBA00022833"/>
    </source>
</evidence>